<dbReference type="Proteomes" id="UP000215595">
    <property type="component" value="Unassembled WGS sequence"/>
</dbReference>
<sequence>MDRAQRVQAILAARAPANVDSRLSRPGVSVPTLQRYATSASPTNWSPAGSGGLVPTVIVDAIEDGLDRTLLAWPFSPLSGFSAAAIALREGRASGRLADATLGFWPWRAGTTWSARTILVHPGDIQQTAARIATELQSPKPWARDTLAHQSQYLLELRLGDLPPSGAAESPDAPTRSVLVRSPTLLETTSVFAPFSGDGVPYRADADQVLRRVRDYTHMGDRNAKLGDHVAAVGDPLRAPFALFGLPPEARAERLSWFLKAQRFAATGLDAVVVDVSRTGRSEISEVWEKRLAVLAEALDQIAGRRPPIVVLAEDAFSARKAMRILRSHAGASRPRRRPPLEIGAYLPDPAPFAPAADLNAGLSSVGFQADIKDASLARVRQNLVKLGRGLREAGQPKCAEGVSQALSLLRRSASLPIGLEEARGISDVLFDAEDEVDQAARALFRPKMALAGLASVKDVAAEFGQTANELVKIIQAKMDTWSAETPVSAKLSVILGDADWNNRDTLIAIGGRRVTETYLGSDRAVTCDCAVTDHGGLRDELARAPYGRLILVGPTPAVLRTLLTAAETPEQVLLLGDAAGSALALAEIEPIGKIDAFSPIAERAKVLLEALHKGGADEKLDLAEAEFRIAAAVPEGQIDFTQAGEQYRGDVVQVRTQRGHRLAYRPTSDVLLASPGEARPFERASAQNLKAGDRLLVLNEDVREPIRRALAGSREALSQLQLYHDHINQVLAATPGVSVADKARHLLAVMSSINPAMGSNEIPNITRWLTAGQAAAGPDGVRQPKAARDWARFQVFMEAADVTPPLADLFWRAAIVPARSYRAQEGYFFNQRVVQFVRDPEGASLGSAAWAAMPELWRSVLDAVDEVTEVRRVPGASHG</sequence>
<reference evidence="1 2" key="1">
    <citation type="submission" date="2017-03" db="EMBL/GenBank/DDBJ databases">
        <title>Lifting the veil on microbial sulfur biogeochemistry in mining wastewaters.</title>
        <authorList>
            <person name="Kantor R.S."/>
            <person name="Colenbrander Nelson T."/>
            <person name="Marshall S."/>
            <person name="Bennett D."/>
            <person name="Apte S."/>
            <person name="Camacho D."/>
            <person name="Thomas B.C."/>
            <person name="Warren L.A."/>
            <person name="Banfield J.F."/>
        </authorList>
    </citation>
    <scope>NUCLEOTIDE SEQUENCE [LARGE SCALE GENOMIC DNA]</scope>
    <source>
        <strain evidence="1">32-69-9</strain>
    </source>
</reference>
<protein>
    <submittedName>
        <fullName evidence="1">Uncharacterized protein</fullName>
    </submittedName>
</protein>
<evidence type="ECO:0000313" key="2">
    <source>
        <dbReference type="Proteomes" id="UP000215595"/>
    </source>
</evidence>
<gene>
    <name evidence="1" type="ORF">B7Z01_10980</name>
</gene>
<proteinExistence type="predicted"/>
<comment type="caution">
    <text evidence="1">The sequence shown here is derived from an EMBL/GenBank/DDBJ whole genome shotgun (WGS) entry which is preliminary data.</text>
</comment>
<dbReference type="EMBL" id="NCEB01000021">
    <property type="protein sequence ID" value="OYX32684.1"/>
    <property type="molecule type" value="Genomic_DNA"/>
</dbReference>
<name>A0A258FL41_9CAUL</name>
<accession>A0A258FL41</accession>
<organism evidence="1 2">
    <name type="scientific">Brevundimonas subvibrioides</name>
    <dbReference type="NCBI Taxonomy" id="74313"/>
    <lineage>
        <taxon>Bacteria</taxon>
        <taxon>Pseudomonadati</taxon>
        <taxon>Pseudomonadota</taxon>
        <taxon>Alphaproteobacteria</taxon>
        <taxon>Caulobacterales</taxon>
        <taxon>Caulobacteraceae</taxon>
        <taxon>Brevundimonas</taxon>
    </lineage>
</organism>
<dbReference type="AlphaFoldDB" id="A0A258FL41"/>
<evidence type="ECO:0000313" key="1">
    <source>
        <dbReference type="EMBL" id="OYX32684.1"/>
    </source>
</evidence>